<dbReference type="AlphaFoldDB" id="A0A6N9Z968"/>
<dbReference type="Proteomes" id="UP000469194">
    <property type="component" value="Unassembled WGS sequence"/>
</dbReference>
<name>A0A6N9Z968_9BIFI</name>
<keyword evidence="2" id="KW-1185">Reference proteome</keyword>
<protein>
    <submittedName>
        <fullName evidence="1">Uncharacterized protein</fullName>
    </submittedName>
</protein>
<evidence type="ECO:0000313" key="1">
    <source>
        <dbReference type="EMBL" id="NEG90625.1"/>
    </source>
</evidence>
<dbReference type="RefSeq" id="WP_163233048.1">
    <property type="nucleotide sequence ID" value="NZ_WHZW01000038.1"/>
</dbReference>
<organism evidence="1 2">
    <name type="scientific">Bifidobacterium aerophilum</name>
    <dbReference type="NCBI Taxonomy" id="1798155"/>
    <lineage>
        <taxon>Bacteria</taxon>
        <taxon>Bacillati</taxon>
        <taxon>Actinomycetota</taxon>
        <taxon>Actinomycetes</taxon>
        <taxon>Bifidobacteriales</taxon>
        <taxon>Bifidobacteriaceae</taxon>
        <taxon>Bifidobacterium</taxon>
    </lineage>
</organism>
<comment type="caution">
    <text evidence="1">The sequence shown here is derived from an EMBL/GenBank/DDBJ whole genome shotgun (WGS) entry which is preliminary data.</text>
</comment>
<reference evidence="1 2" key="1">
    <citation type="submission" date="2019-10" db="EMBL/GenBank/DDBJ databases">
        <title>Bifidobacterium from non-human primates.</title>
        <authorList>
            <person name="Modesto M."/>
        </authorList>
    </citation>
    <scope>NUCLEOTIDE SEQUENCE [LARGE SCALE GENOMIC DNA]</scope>
    <source>
        <strain evidence="1 2">TRE17</strain>
    </source>
</reference>
<accession>A0A6N9Z968</accession>
<dbReference type="InterPro" id="IPR057369">
    <property type="entry name" value="VG15"/>
</dbReference>
<dbReference type="EMBL" id="WHZW01000038">
    <property type="protein sequence ID" value="NEG90625.1"/>
    <property type="molecule type" value="Genomic_DNA"/>
</dbReference>
<gene>
    <name evidence="1" type="ORF">GFD25_11695</name>
</gene>
<dbReference type="Pfam" id="PF25310">
    <property type="entry name" value="VG15"/>
    <property type="match status" value="1"/>
</dbReference>
<sequence length="566" mass="64101">MASLNNLPASPELRRLLEQAQKDYQDNLDNLTDAATEDIETAIRRGDLDIRELVNSYTRDASQLANDYYDQLRGLWGEQSDEPMPDFDHTDLIEPERVLWQQQGGFSNTDFNGLTYKQVMEGRSRAGMTIDGLWPSLSNVDDAQQFIADMINTAGRLTMQRNIRTDPTKPRWARVCGGMRPCAFCVMLASRGFAYLSEDTARLGGSFHDGHCHCAVVPSWGKTPRLLAQQGEWNRMYQTAKAVSDSDGYDGDALSAMRRIYAVTLKDGTPLGISIDSDLYKTLSTDDIAGILQLLTDSKHVKTARLWVDHANSYRIIDAHNGGTPNFNRVKGGISLDIDHLTDAPDGHAPYQTFFHETGHMLDWLQGNGRQYYSQTYRDRNGNGFKDLLKQDGDNALEAARKNAWPDIQRQLESIRHEVGKRGYAEGRYLHKLADLGLIKHSEIPKYMGSKEHKNTVLTLIDDALFEEHIDDKIAMKALADEIHAQGKNADFDVDDILEFALKDGWHPYSLMKHEVGYFEDHPVEAEAFAEMLSGHLANENTWRLFVSYFPKSYRMFQDMIRSMAS</sequence>
<evidence type="ECO:0000313" key="2">
    <source>
        <dbReference type="Proteomes" id="UP000469194"/>
    </source>
</evidence>
<proteinExistence type="predicted"/>